<sequence length="141" mass="15777">MIKKLGYIGLVPFVVLPLMLLTPQYVTPSLTTKLFTMYSVCIASFMAGTLWGREVDKPSAKPYMLMVSNGIVLCALAFALIADLKIIGAIMGLMLTHLINFISERKRGDQRYYHLRKVLTAVVIICHALMILLLSWSITIE</sequence>
<feature type="transmembrane region" description="Helical" evidence="1">
    <location>
        <begin position="7"/>
        <end position="26"/>
    </location>
</feature>
<dbReference type="InterPro" id="IPR021836">
    <property type="entry name" value="DUF3429"/>
</dbReference>
<protein>
    <recommendedName>
        <fullName evidence="4">DUF3429 domain-containing protein</fullName>
    </recommendedName>
</protein>
<organism evidence="2 3">
    <name type="scientific">Vibrio panuliri</name>
    <dbReference type="NCBI Taxonomy" id="1381081"/>
    <lineage>
        <taxon>Bacteria</taxon>
        <taxon>Pseudomonadati</taxon>
        <taxon>Pseudomonadota</taxon>
        <taxon>Gammaproteobacteria</taxon>
        <taxon>Vibrionales</taxon>
        <taxon>Vibrionaceae</taxon>
        <taxon>Vibrio</taxon>
    </lineage>
</organism>
<accession>A0A1Q9HET8</accession>
<name>A0A1Q9HET8_9VIBR</name>
<feature type="transmembrane region" description="Helical" evidence="1">
    <location>
        <begin position="32"/>
        <end position="51"/>
    </location>
</feature>
<dbReference type="AlphaFoldDB" id="A0A1Q9HET8"/>
<keyword evidence="1" id="KW-0472">Membrane</keyword>
<evidence type="ECO:0000313" key="2">
    <source>
        <dbReference type="EMBL" id="OLQ88218.1"/>
    </source>
</evidence>
<dbReference type="STRING" id="1381081.BIY22_08615"/>
<comment type="caution">
    <text evidence="2">The sequence shown here is derived from an EMBL/GenBank/DDBJ whole genome shotgun (WGS) entry which is preliminary data.</text>
</comment>
<evidence type="ECO:0000313" key="3">
    <source>
        <dbReference type="Proteomes" id="UP000186313"/>
    </source>
</evidence>
<reference evidence="2 3" key="1">
    <citation type="submission" date="2016-09" db="EMBL/GenBank/DDBJ databases">
        <title>Genomic Taxonomy of the Vibrionaceae.</title>
        <authorList>
            <person name="Gonzalez-Castillo A."/>
            <person name="Gomez-Gil B."/>
            <person name="Enciso-Ibarra K."/>
        </authorList>
    </citation>
    <scope>NUCLEOTIDE SEQUENCE [LARGE SCALE GENOMIC DNA]</scope>
    <source>
        <strain evidence="2 3">CAIM 703</strain>
    </source>
</reference>
<dbReference type="RefSeq" id="WP_075709387.1">
    <property type="nucleotide sequence ID" value="NZ_MJMJ01000023.1"/>
</dbReference>
<proteinExistence type="predicted"/>
<feature type="transmembrane region" description="Helical" evidence="1">
    <location>
        <begin position="63"/>
        <end position="80"/>
    </location>
</feature>
<keyword evidence="1" id="KW-1133">Transmembrane helix</keyword>
<evidence type="ECO:0000256" key="1">
    <source>
        <dbReference type="SAM" id="Phobius"/>
    </source>
</evidence>
<gene>
    <name evidence="2" type="ORF">BIY22_08615</name>
</gene>
<dbReference type="OrthoDB" id="8591832at2"/>
<dbReference type="EMBL" id="MJMJ01000023">
    <property type="protein sequence ID" value="OLQ88218.1"/>
    <property type="molecule type" value="Genomic_DNA"/>
</dbReference>
<dbReference type="Pfam" id="PF11911">
    <property type="entry name" value="DUF3429"/>
    <property type="match status" value="1"/>
</dbReference>
<keyword evidence="1" id="KW-0812">Transmembrane</keyword>
<evidence type="ECO:0008006" key="4">
    <source>
        <dbReference type="Google" id="ProtNLM"/>
    </source>
</evidence>
<feature type="transmembrane region" description="Helical" evidence="1">
    <location>
        <begin position="115"/>
        <end position="138"/>
    </location>
</feature>
<dbReference type="Proteomes" id="UP000186313">
    <property type="component" value="Unassembled WGS sequence"/>
</dbReference>
<feature type="transmembrane region" description="Helical" evidence="1">
    <location>
        <begin position="86"/>
        <end position="103"/>
    </location>
</feature>